<reference evidence="2 3" key="1">
    <citation type="submission" date="2006-03" db="EMBL/GenBank/DDBJ databases">
        <authorList>
            <person name="Pinhassi J."/>
            <person name="Pedros-Alio C."/>
            <person name="Ferriera S."/>
            <person name="Johnson J."/>
            <person name="Kravitz S."/>
            <person name="Halpern A."/>
            <person name="Remington K."/>
            <person name="Beeson K."/>
            <person name="Tran B."/>
            <person name="Rogers Y.-H."/>
            <person name="Friedman R."/>
            <person name="Venter J.C."/>
        </authorList>
    </citation>
    <scope>NUCLEOTIDE SEQUENCE [LARGE SCALE GENOMIC DNA]</scope>
    <source>
        <strain evidence="2 3">RED65</strain>
    </source>
</reference>
<dbReference type="InterPro" id="IPR009998">
    <property type="entry name" value="YfaZ"/>
</dbReference>
<evidence type="ECO:0000313" key="2">
    <source>
        <dbReference type="EMBL" id="EAT13225.1"/>
    </source>
</evidence>
<protein>
    <recommendedName>
        <fullName evidence="4">YfaZ</fullName>
    </recommendedName>
</protein>
<name>Q1N553_9GAMM</name>
<evidence type="ECO:0000313" key="3">
    <source>
        <dbReference type="Proteomes" id="UP000004263"/>
    </source>
</evidence>
<dbReference type="AlphaFoldDB" id="Q1N553"/>
<feature type="signal peptide" evidence="1">
    <location>
        <begin position="1"/>
        <end position="20"/>
    </location>
</feature>
<dbReference type="Pfam" id="PF07437">
    <property type="entry name" value="YfaZ"/>
    <property type="match status" value="1"/>
</dbReference>
<feature type="chain" id="PRO_5004194854" description="YfaZ" evidence="1">
    <location>
        <begin position="21"/>
        <end position="183"/>
    </location>
</feature>
<dbReference type="RefSeq" id="WP_007017609.1">
    <property type="nucleotide sequence ID" value="NZ_CH724114.1"/>
</dbReference>
<dbReference type="STRING" id="207949.RED65_00655"/>
<dbReference type="HOGENOM" id="CLU_122257_0_0_6"/>
<evidence type="ECO:0000256" key="1">
    <source>
        <dbReference type="SAM" id="SignalP"/>
    </source>
</evidence>
<organism evidence="2 3">
    <name type="scientific">Bermanella marisrubri</name>
    <dbReference type="NCBI Taxonomy" id="207949"/>
    <lineage>
        <taxon>Bacteria</taxon>
        <taxon>Pseudomonadati</taxon>
        <taxon>Pseudomonadota</taxon>
        <taxon>Gammaproteobacteria</taxon>
        <taxon>Oceanospirillales</taxon>
        <taxon>Oceanospirillaceae</taxon>
        <taxon>Bermanella</taxon>
    </lineage>
</organism>
<dbReference type="Proteomes" id="UP000004263">
    <property type="component" value="Unassembled WGS sequence"/>
</dbReference>
<proteinExistence type="predicted"/>
<accession>Q1N553</accession>
<gene>
    <name evidence="2" type="ORF">RED65_00655</name>
</gene>
<sequence length="183" mass="19594">MKLLRYLAPIALMISNSAFAGGSLGLSINNEVAGLEYDATRMGTPLHVSAGFIHHEDDGNVFNLGINAVDVRTQGSPVRIGIGGKLYGYFTDYNDSGAIAIGGFVDYSPVQLNGLALGGHVYYSPSVLSFEDTENLVDLGLEVGYRLLPTAKIYAGYRFIEAQEEVVDIEVIKAGVVGLQIDF</sequence>
<evidence type="ECO:0008006" key="4">
    <source>
        <dbReference type="Google" id="ProtNLM"/>
    </source>
</evidence>
<keyword evidence="3" id="KW-1185">Reference proteome</keyword>
<keyword evidence="1" id="KW-0732">Signal</keyword>
<dbReference type="EMBL" id="AAQH01000002">
    <property type="protein sequence ID" value="EAT13225.1"/>
    <property type="molecule type" value="Genomic_DNA"/>
</dbReference>
<dbReference type="OrthoDB" id="6119976at2"/>
<comment type="caution">
    <text evidence="2">The sequence shown here is derived from an EMBL/GenBank/DDBJ whole genome shotgun (WGS) entry which is preliminary data.</text>
</comment>